<dbReference type="InterPro" id="IPR036779">
    <property type="entry name" value="LysM_dom_sf"/>
</dbReference>
<accession>A0ABN5VAV5</accession>
<reference evidence="3 4" key="2">
    <citation type="journal article" date="2023" name="ChemBioChem">
        <title>Acyltransferase Domain Exchange between Two Independent Type I Polyketide Synthases in the Same Producer Strain of Macrolide Antibiotics.</title>
        <authorList>
            <person name="Kudo F."/>
            <person name="Kishikawa K."/>
            <person name="Tsuboi K."/>
            <person name="Kido T."/>
            <person name="Usui T."/>
            <person name="Hashimoto J."/>
            <person name="Shin-Ya K."/>
            <person name="Miyanaga A."/>
            <person name="Eguchi T."/>
        </authorList>
    </citation>
    <scope>NUCLEOTIDE SEQUENCE [LARGE SCALE GENOMIC DNA]</scope>
    <source>
        <strain evidence="3 4">A-8890</strain>
    </source>
</reference>
<feature type="compositionally biased region" description="Gly residues" evidence="1">
    <location>
        <begin position="71"/>
        <end position="80"/>
    </location>
</feature>
<sequence>MSTPRPEVGGPYTVQEGDTITEIAFLAYGDARRYVDLAEHNKDVPGFAPARLRSGLVITIPEPDYLPRPSGLGGMRGGAGQTFALRDGRSADRSADGGER</sequence>
<gene>
    <name evidence="3" type="ORF">SGFS_017260</name>
</gene>
<protein>
    <recommendedName>
        <fullName evidence="2">LysM domain-containing protein</fullName>
    </recommendedName>
</protein>
<dbReference type="Proteomes" id="UP001321542">
    <property type="component" value="Chromosome"/>
</dbReference>
<dbReference type="CDD" id="cd00118">
    <property type="entry name" value="LysM"/>
    <property type="match status" value="1"/>
</dbReference>
<name>A0ABN5VAV5_9ACTN</name>
<dbReference type="SMART" id="SM00257">
    <property type="entry name" value="LysM"/>
    <property type="match status" value="1"/>
</dbReference>
<proteinExistence type="predicted"/>
<organism evidence="3 4">
    <name type="scientific">Streptomyces graminofaciens</name>
    <dbReference type="NCBI Taxonomy" id="68212"/>
    <lineage>
        <taxon>Bacteria</taxon>
        <taxon>Bacillati</taxon>
        <taxon>Actinomycetota</taxon>
        <taxon>Actinomycetes</taxon>
        <taxon>Kitasatosporales</taxon>
        <taxon>Streptomycetaceae</taxon>
        <taxon>Streptomyces</taxon>
    </lineage>
</organism>
<dbReference type="RefSeq" id="WP_286249024.1">
    <property type="nucleotide sequence ID" value="NZ_AP018448.1"/>
</dbReference>
<dbReference type="EMBL" id="AP018448">
    <property type="protein sequence ID" value="BBC30432.1"/>
    <property type="molecule type" value="Genomic_DNA"/>
</dbReference>
<dbReference type="Gene3D" id="3.10.350.10">
    <property type="entry name" value="LysM domain"/>
    <property type="match status" value="1"/>
</dbReference>
<evidence type="ECO:0000313" key="3">
    <source>
        <dbReference type="EMBL" id="BBC30432.1"/>
    </source>
</evidence>
<evidence type="ECO:0000256" key="1">
    <source>
        <dbReference type="SAM" id="MobiDB-lite"/>
    </source>
</evidence>
<reference evidence="3 4" key="1">
    <citation type="journal article" date="2010" name="ChemBioChem">
        <title>Cloning and characterization of the biosynthetic gene cluster of 16-membered macrolide antibiotic FD-891: involvement of a dual functional cytochrome P450 monooxygenase catalyzing epoxidation and hydroxylation.</title>
        <authorList>
            <person name="Kudo F."/>
            <person name="Motegi A."/>
            <person name="Mizoue K."/>
            <person name="Eguchi T."/>
        </authorList>
    </citation>
    <scope>NUCLEOTIDE SEQUENCE [LARGE SCALE GENOMIC DNA]</scope>
    <source>
        <strain evidence="3 4">A-8890</strain>
    </source>
</reference>
<keyword evidence="4" id="KW-1185">Reference proteome</keyword>
<feature type="domain" description="LysM" evidence="2">
    <location>
        <begin position="11"/>
        <end position="61"/>
    </location>
</feature>
<evidence type="ECO:0000313" key="4">
    <source>
        <dbReference type="Proteomes" id="UP001321542"/>
    </source>
</evidence>
<dbReference type="InterPro" id="IPR018392">
    <property type="entry name" value="LysM"/>
</dbReference>
<feature type="compositionally biased region" description="Basic and acidic residues" evidence="1">
    <location>
        <begin position="86"/>
        <end position="100"/>
    </location>
</feature>
<feature type="region of interest" description="Disordered" evidence="1">
    <location>
        <begin position="68"/>
        <end position="100"/>
    </location>
</feature>
<evidence type="ECO:0000259" key="2">
    <source>
        <dbReference type="SMART" id="SM00257"/>
    </source>
</evidence>